<evidence type="ECO:0000313" key="1">
    <source>
        <dbReference type="EMBL" id="CUH50977.1"/>
    </source>
</evidence>
<evidence type="ECO:0000313" key="2">
    <source>
        <dbReference type="Proteomes" id="UP000054823"/>
    </source>
</evidence>
<sequence length="157" mass="17026">MSALALAVREVLLRSFPGDQWFELNDPAHGERAKFLKEPIVHHKHMSAAEGALNALAQFELCEPLSGLSPLWILAPEATFSASKITPAGNAILAGALMGFNDVLGLSDQLWEPMRIPSELTLAFEEIWALGVLDKTDGGLMWNDEAAAILYAREGIS</sequence>
<organism evidence="1 2">
    <name type="scientific">Shimia marina</name>
    <dbReference type="NCBI Taxonomy" id="321267"/>
    <lineage>
        <taxon>Bacteria</taxon>
        <taxon>Pseudomonadati</taxon>
        <taxon>Pseudomonadota</taxon>
        <taxon>Alphaproteobacteria</taxon>
        <taxon>Rhodobacterales</taxon>
        <taxon>Roseobacteraceae</taxon>
    </lineage>
</organism>
<proteinExistence type="predicted"/>
<gene>
    <name evidence="1" type="ORF">SHM7688_00409</name>
</gene>
<dbReference type="AlphaFoldDB" id="A0A0P1EKV5"/>
<dbReference type="Proteomes" id="UP000054823">
    <property type="component" value="Unassembled WGS sequence"/>
</dbReference>
<accession>A0A0P1EKV5</accession>
<keyword evidence="2" id="KW-1185">Reference proteome</keyword>
<name>A0A0P1EKV5_9RHOB</name>
<dbReference type="STRING" id="321267.SHM7688_00409"/>
<protein>
    <submittedName>
        <fullName evidence="1">Uncharacterized protein</fullName>
    </submittedName>
</protein>
<dbReference type="RefSeq" id="WP_058238357.1">
    <property type="nucleotide sequence ID" value="NZ_CYPW01000006.1"/>
</dbReference>
<reference evidence="1 2" key="1">
    <citation type="submission" date="2015-09" db="EMBL/GenBank/DDBJ databases">
        <authorList>
            <consortium name="Swine Surveillance"/>
        </authorList>
    </citation>
    <scope>NUCLEOTIDE SEQUENCE [LARGE SCALE GENOMIC DNA]</scope>
    <source>
        <strain evidence="1 2">CECT 7688</strain>
    </source>
</reference>
<dbReference type="EMBL" id="CYPW01000006">
    <property type="protein sequence ID" value="CUH50977.1"/>
    <property type="molecule type" value="Genomic_DNA"/>
</dbReference>